<reference evidence="4" key="1">
    <citation type="submission" date="2023-06" db="EMBL/GenBank/DDBJ databases">
        <title>Egi l300058.</title>
        <authorList>
            <person name="Gao L."/>
            <person name="Fang B.-Z."/>
            <person name="Li W.-J."/>
        </authorList>
    </citation>
    <scope>NUCLEOTIDE SEQUENCE</scope>
    <source>
        <strain evidence="4">EGI L300058</strain>
    </source>
</reference>
<evidence type="ECO:0000256" key="1">
    <source>
        <dbReference type="SAM" id="MobiDB-lite"/>
    </source>
</evidence>
<name>A0ABT8GJE4_9MICO</name>
<feature type="transmembrane region" description="Helical" evidence="2">
    <location>
        <begin position="79"/>
        <end position="98"/>
    </location>
</feature>
<dbReference type="GO" id="GO:0034220">
    <property type="term" value="P:monoatomic ion transmembrane transport"/>
    <property type="evidence" value="ECO:0007669"/>
    <property type="project" value="UniProtKB-KW"/>
</dbReference>
<dbReference type="Gene3D" id="1.10.287.70">
    <property type="match status" value="1"/>
</dbReference>
<keyword evidence="4" id="KW-0813">Transport</keyword>
<dbReference type="InterPro" id="IPR013099">
    <property type="entry name" value="K_chnl_dom"/>
</dbReference>
<dbReference type="RefSeq" id="WP_301143231.1">
    <property type="nucleotide sequence ID" value="NZ_JAUHQA010000001.1"/>
</dbReference>
<proteinExistence type="predicted"/>
<feature type="transmembrane region" description="Helical" evidence="2">
    <location>
        <begin position="53"/>
        <end position="72"/>
    </location>
</feature>
<keyword evidence="2" id="KW-0812">Transmembrane</keyword>
<keyword evidence="4" id="KW-0407">Ion channel</keyword>
<keyword evidence="5" id="KW-1185">Reference proteome</keyword>
<dbReference type="Proteomes" id="UP001172708">
    <property type="component" value="Unassembled WGS sequence"/>
</dbReference>
<sequence>MTPAPDPGATSGDASGDHRRRHPLERRSAVWLLLASLVLIQFAYPITDGGDGWMAVYLLLYVGVIAFAIRVALAHPRRYGVFVPLSVLMVIGGAWFVVSPDSDHALSAMLAGIGLLQLGLLAVLIFALLEPPERANGIDLLLMAVCGFLMMGGVFGAAAALIEIASPGSFADPTITVVPLPWQSLLYGSFVTLSALGFGDVTPVSAWARSLFSFEGVIGVLFIAVVVSRLVSVAGKAIDSEE</sequence>
<keyword evidence="4" id="KW-0406">Ion transport</keyword>
<evidence type="ECO:0000259" key="3">
    <source>
        <dbReference type="Pfam" id="PF07885"/>
    </source>
</evidence>
<accession>A0ABT8GJE4</accession>
<dbReference type="EMBL" id="JAUHQA010000001">
    <property type="protein sequence ID" value="MDN4481553.1"/>
    <property type="molecule type" value="Genomic_DNA"/>
</dbReference>
<dbReference type="Pfam" id="PF07885">
    <property type="entry name" value="Ion_trans_2"/>
    <property type="match status" value="1"/>
</dbReference>
<feature type="domain" description="Potassium channel" evidence="3">
    <location>
        <begin position="184"/>
        <end position="233"/>
    </location>
</feature>
<evidence type="ECO:0000313" key="4">
    <source>
        <dbReference type="EMBL" id="MDN4481553.1"/>
    </source>
</evidence>
<feature type="transmembrane region" description="Helical" evidence="2">
    <location>
        <begin position="140"/>
        <end position="162"/>
    </location>
</feature>
<feature type="region of interest" description="Disordered" evidence="1">
    <location>
        <begin position="1"/>
        <end position="21"/>
    </location>
</feature>
<gene>
    <name evidence="4" type="ORF">QQX02_11525</name>
</gene>
<organism evidence="4 5">
    <name type="scientific">Demequina muriae</name>
    <dbReference type="NCBI Taxonomy" id="3051664"/>
    <lineage>
        <taxon>Bacteria</taxon>
        <taxon>Bacillati</taxon>
        <taxon>Actinomycetota</taxon>
        <taxon>Actinomycetes</taxon>
        <taxon>Micrococcales</taxon>
        <taxon>Demequinaceae</taxon>
        <taxon>Demequina</taxon>
    </lineage>
</organism>
<evidence type="ECO:0000256" key="2">
    <source>
        <dbReference type="SAM" id="Phobius"/>
    </source>
</evidence>
<feature type="transmembrane region" description="Helical" evidence="2">
    <location>
        <begin position="104"/>
        <end position="128"/>
    </location>
</feature>
<feature type="transmembrane region" description="Helical" evidence="2">
    <location>
        <begin position="29"/>
        <end position="47"/>
    </location>
</feature>
<dbReference type="SUPFAM" id="SSF81324">
    <property type="entry name" value="Voltage-gated potassium channels"/>
    <property type="match status" value="1"/>
</dbReference>
<feature type="transmembrane region" description="Helical" evidence="2">
    <location>
        <begin position="182"/>
        <end position="199"/>
    </location>
</feature>
<keyword evidence="2" id="KW-0472">Membrane</keyword>
<keyword evidence="2" id="KW-1133">Transmembrane helix</keyword>
<protein>
    <submittedName>
        <fullName evidence="4">Potassium channel family protein</fullName>
    </submittedName>
</protein>
<feature type="transmembrane region" description="Helical" evidence="2">
    <location>
        <begin position="211"/>
        <end position="231"/>
    </location>
</feature>
<comment type="caution">
    <text evidence="4">The sequence shown here is derived from an EMBL/GenBank/DDBJ whole genome shotgun (WGS) entry which is preliminary data.</text>
</comment>
<evidence type="ECO:0000313" key="5">
    <source>
        <dbReference type="Proteomes" id="UP001172708"/>
    </source>
</evidence>